<dbReference type="PRINTS" id="PR00702">
    <property type="entry name" value="ACRIFLAVINRP"/>
</dbReference>
<dbReference type="InterPro" id="IPR027463">
    <property type="entry name" value="AcrB_DN_DC_subdom"/>
</dbReference>
<feature type="transmembrane region" description="Helical" evidence="1">
    <location>
        <begin position="1015"/>
        <end position="1038"/>
    </location>
</feature>
<organism evidence="2 3">
    <name type="scientific">Gimesia chilikensis</name>
    <dbReference type="NCBI Taxonomy" id="2605989"/>
    <lineage>
        <taxon>Bacteria</taxon>
        <taxon>Pseudomonadati</taxon>
        <taxon>Planctomycetota</taxon>
        <taxon>Planctomycetia</taxon>
        <taxon>Planctomycetales</taxon>
        <taxon>Planctomycetaceae</taxon>
        <taxon>Gimesia</taxon>
    </lineage>
</organism>
<dbReference type="Pfam" id="PF00873">
    <property type="entry name" value="ACR_tran"/>
    <property type="match status" value="1"/>
</dbReference>
<dbReference type="Gene3D" id="3.30.70.1440">
    <property type="entry name" value="Multidrug efflux transporter AcrB pore domain"/>
    <property type="match status" value="1"/>
</dbReference>
<keyword evidence="1" id="KW-0472">Membrane</keyword>
<feature type="transmembrane region" description="Helical" evidence="1">
    <location>
        <begin position="386"/>
        <end position="410"/>
    </location>
</feature>
<feature type="transmembrane region" description="Helical" evidence="1">
    <location>
        <begin position="882"/>
        <end position="902"/>
    </location>
</feature>
<evidence type="ECO:0000313" key="3">
    <source>
        <dbReference type="Proteomes" id="UP000320722"/>
    </source>
</evidence>
<feature type="transmembrane region" description="Helical" evidence="1">
    <location>
        <begin position="909"/>
        <end position="927"/>
    </location>
</feature>
<dbReference type="PANTHER" id="PTHR32063">
    <property type="match status" value="1"/>
</dbReference>
<protein>
    <submittedName>
        <fullName evidence="2">Antibiotic efflux pump membrane transporter ArpB</fullName>
    </submittedName>
</protein>
<dbReference type="EMBL" id="CP036347">
    <property type="protein sequence ID" value="QDU00671.1"/>
    <property type="molecule type" value="Genomic_DNA"/>
</dbReference>
<dbReference type="InterPro" id="IPR001036">
    <property type="entry name" value="Acrflvin-R"/>
</dbReference>
<dbReference type="Gene3D" id="3.30.70.1430">
    <property type="entry name" value="Multidrug efflux transporter AcrB pore domain"/>
    <property type="match status" value="2"/>
</dbReference>
<feature type="transmembrane region" description="Helical" evidence="1">
    <location>
        <begin position="457"/>
        <end position="477"/>
    </location>
</feature>
<keyword evidence="1" id="KW-0812">Transmembrane</keyword>
<feature type="transmembrane region" description="Helical" evidence="1">
    <location>
        <begin position="536"/>
        <end position="555"/>
    </location>
</feature>
<dbReference type="Proteomes" id="UP000320722">
    <property type="component" value="Chromosome"/>
</dbReference>
<feature type="transmembrane region" description="Helical" evidence="1">
    <location>
        <begin position="939"/>
        <end position="960"/>
    </location>
</feature>
<dbReference type="AlphaFoldDB" id="A0A517W5Z2"/>
<dbReference type="Gene3D" id="3.30.2090.10">
    <property type="entry name" value="Multidrug efflux transporter AcrB TolC docking domain, DN and DC subdomains"/>
    <property type="match status" value="2"/>
</dbReference>
<dbReference type="Gene3D" id="3.30.70.1320">
    <property type="entry name" value="Multidrug efflux transporter AcrB pore domain like"/>
    <property type="match status" value="1"/>
</dbReference>
<dbReference type="RefSeq" id="WP_145035956.1">
    <property type="nucleotide sequence ID" value="NZ_CP036347.1"/>
</dbReference>
<dbReference type="Gene3D" id="1.20.1640.10">
    <property type="entry name" value="Multidrug efflux transporter AcrB transmembrane domain"/>
    <property type="match status" value="2"/>
</dbReference>
<dbReference type="GO" id="GO:0042910">
    <property type="term" value="F:xenobiotic transmembrane transporter activity"/>
    <property type="evidence" value="ECO:0007669"/>
    <property type="project" value="TreeGrafter"/>
</dbReference>
<dbReference type="SUPFAM" id="SSF82714">
    <property type="entry name" value="Multidrug efflux transporter AcrB TolC docking domain, DN and DC subdomains"/>
    <property type="match status" value="1"/>
</dbReference>
<dbReference type="PANTHER" id="PTHR32063:SF8">
    <property type="entry name" value="CATION EFFLUX PROTEIN"/>
    <property type="match status" value="1"/>
</dbReference>
<sequence length="1053" mass="115214">MWIVKLAISRTYTFIVASILILILGLVSIARLPTDIFPEIDIPVVTVVWSYQGMPAADIEKRIILNNERVLSASVNDIEHIESQSLNGVGVIRIYFQPKANMGTAIAQVSSTCQTVLKNMPPGINPPYIVRYSATSVPIIQIAVSSDTLTEQELADYTANFIIQRFGSIPGARVPQPFGGKPKQIMIDLDTEALYARGLSPADVSNAINAQNLIIPAGSVKISDTEYNVRLNSSPEMVEAFSQIPIKTENGARVFLGDVAQVHNGYQVQTNVVRRDGKRGVLMTVLKGEGASTIDVVNGIREALPRIQAQLPPELKLDLLFDQSVFVKAAVEGVLHEAAIAALLTGMMILLFLGSWRSTFIVIISIPLSILSSIACLWMIGETINIMTLGGLALAIGILVDDATVEIENVHRNLGMRKPLRQAILDGAREIALPAIVSTMAICIVFVPVAFLDGPAAHLFVPFALAVIFALITSYFLSRTLVPTLMLLMLGSHAESEAQPRRSFFGWFHRQFERAFEGCRSWFDLVLRGALSRPRLTLFGMVLFAGCSLLLFPWIGQDFFPSVDAGQFRLHVRTPPGTRIEETEKLFGQIETTIREIVPEQERELILDNLGIPPFFTTIAFIDNDTVSVSDGEILVSLKQGHRPTEEYMRALRDALPRKFPDCTFYFMPADITAQILMFGKPAPINVQVVGVKRAENLAAARKLQKQMELIPGVVDVRLRQITDAPDLLVNVDRVLASELNLEQEDIAQSLLVSLSSSNQISPNFWVSPQNRVNYRVAVQTPQSQVNSVDRLLSTPIYSQRVEQPHLLQNLVSLERATSPAVLSHYNVQPVYEVSAAIDQRDLWSVSRDLNELVAAMEQELPKGSRIAVRGQIQSMQESFSGMLYGLLFAVILVFLLLVVNFQSWLDPLIILAALPGALSGIAWALFATDTTVSVPALMGMMMCVGVATANSILVVSFANQQVAEGLSAVEAAFTSGSTRLRPVIMTALAMIAGMLPMSLGLGEGAEQNAPLGRAVIGGLVVATIYTLIFVPVIFSLLRGRSRRSEVTTPDAE</sequence>
<gene>
    <name evidence="2" type="primary">arpB</name>
    <name evidence="2" type="ORF">V6x_03460</name>
</gene>
<feature type="transmembrane region" description="Helical" evidence="1">
    <location>
        <begin position="360"/>
        <end position="380"/>
    </location>
</feature>
<accession>A0A517W5Z2</accession>
<evidence type="ECO:0000313" key="2">
    <source>
        <dbReference type="EMBL" id="QDU00671.1"/>
    </source>
</evidence>
<evidence type="ECO:0000256" key="1">
    <source>
        <dbReference type="SAM" id="Phobius"/>
    </source>
</evidence>
<dbReference type="SUPFAM" id="SSF82693">
    <property type="entry name" value="Multidrug efflux transporter AcrB pore domain, PN1, PN2, PC1 and PC2 subdomains"/>
    <property type="match status" value="2"/>
</dbReference>
<dbReference type="SUPFAM" id="SSF82866">
    <property type="entry name" value="Multidrug efflux transporter AcrB transmembrane domain"/>
    <property type="match status" value="2"/>
</dbReference>
<reference evidence="2 3" key="1">
    <citation type="submission" date="2019-02" db="EMBL/GenBank/DDBJ databases">
        <title>Deep-cultivation of Planctomycetes and their phenomic and genomic characterization uncovers novel biology.</title>
        <authorList>
            <person name="Wiegand S."/>
            <person name="Jogler M."/>
            <person name="Boedeker C."/>
            <person name="Pinto D."/>
            <person name="Vollmers J."/>
            <person name="Rivas-Marin E."/>
            <person name="Kohn T."/>
            <person name="Peeters S.H."/>
            <person name="Heuer A."/>
            <person name="Rast P."/>
            <person name="Oberbeckmann S."/>
            <person name="Bunk B."/>
            <person name="Jeske O."/>
            <person name="Meyerdierks A."/>
            <person name="Storesund J.E."/>
            <person name="Kallscheuer N."/>
            <person name="Luecker S."/>
            <person name="Lage O.M."/>
            <person name="Pohl T."/>
            <person name="Merkel B.J."/>
            <person name="Hornburger P."/>
            <person name="Mueller R.-W."/>
            <person name="Bruemmer F."/>
            <person name="Labrenz M."/>
            <person name="Spormann A.M."/>
            <person name="Op den Camp H."/>
            <person name="Overmann J."/>
            <person name="Amann R."/>
            <person name="Jetten M.S.M."/>
            <person name="Mascher T."/>
            <person name="Medema M.H."/>
            <person name="Devos D.P."/>
            <person name="Kaster A.-K."/>
            <person name="Ovreas L."/>
            <person name="Rohde M."/>
            <person name="Galperin M.Y."/>
            <person name="Jogler C."/>
        </authorList>
    </citation>
    <scope>NUCLEOTIDE SEQUENCE [LARGE SCALE GENOMIC DNA]</scope>
    <source>
        <strain evidence="2 3">V6</strain>
    </source>
</reference>
<name>A0A517W5Z2_9PLAN</name>
<feature type="transmembrane region" description="Helical" evidence="1">
    <location>
        <begin position="12"/>
        <end position="32"/>
    </location>
</feature>
<dbReference type="GO" id="GO:0005886">
    <property type="term" value="C:plasma membrane"/>
    <property type="evidence" value="ECO:0007669"/>
    <property type="project" value="TreeGrafter"/>
</dbReference>
<proteinExistence type="predicted"/>
<keyword evidence="1" id="KW-1133">Transmembrane helix</keyword>
<feature type="transmembrane region" description="Helical" evidence="1">
    <location>
        <begin position="334"/>
        <end position="353"/>
    </location>
</feature>
<feature type="transmembrane region" description="Helical" evidence="1">
    <location>
        <begin position="431"/>
        <end position="451"/>
    </location>
</feature>
<feature type="transmembrane region" description="Helical" evidence="1">
    <location>
        <begin position="981"/>
        <end position="1003"/>
    </location>
</feature>